<dbReference type="CDD" id="cd07017">
    <property type="entry name" value="S14_ClpP_2"/>
    <property type="match status" value="1"/>
</dbReference>
<accession>A0A3E1YHR9</accession>
<feature type="active site" evidence="6">
    <location>
        <position position="121"/>
    </location>
</feature>
<comment type="subunit">
    <text evidence="6">Fourteen ClpP subunits assemble into 2 heptameric rings which stack back to back to give a disk-like structure with a central cavity, resembling the structure of eukaryotic proteasomes.</text>
</comment>
<evidence type="ECO:0000256" key="5">
    <source>
        <dbReference type="ARBA" id="ARBA00022825"/>
    </source>
</evidence>
<evidence type="ECO:0000256" key="7">
    <source>
        <dbReference type="RuleBase" id="RU003567"/>
    </source>
</evidence>
<gene>
    <name evidence="6" type="primary">clpP</name>
    <name evidence="8" type="ORF">DVR12_03805</name>
</gene>
<dbReference type="GO" id="GO:0009368">
    <property type="term" value="C:endopeptidase Clp complex"/>
    <property type="evidence" value="ECO:0007669"/>
    <property type="project" value="TreeGrafter"/>
</dbReference>
<dbReference type="Proteomes" id="UP000260644">
    <property type="component" value="Unassembled WGS sequence"/>
</dbReference>
<dbReference type="GO" id="GO:0004176">
    <property type="term" value="F:ATP-dependent peptidase activity"/>
    <property type="evidence" value="ECO:0007669"/>
    <property type="project" value="InterPro"/>
</dbReference>
<evidence type="ECO:0000256" key="1">
    <source>
        <dbReference type="ARBA" id="ARBA00007039"/>
    </source>
</evidence>
<dbReference type="HAMAP" id="MF_00444">
    <property type="entry name" value="ClpP"/>
    <property type="match status" value="1"/>
</dbReference>
<comment type="similarity">
    <text evidence="1 6 7">Belongs to the peptidase S14 family.</text>
</comment>
<dbReference type="GO" id="GO:0051117">
    <property type="term" value="F:ATPase binding"/>
    <property type="evidence" value="ECO:0007669"/>
    <property type="project" value="TreeGrafter"/>
</dbReference>
<comment type="catalytic activity">
    <reaction evidence="6">
        <text>Hydrolysis of proteins to small peptides in the presence of ATP and magnesium. alpha-casein is the usual test substrate. In the absence of ATP, only oligopeptides shorter than five residues are hydrolyzed (such as succinyl-Leu-Tyr-|-NHMec, and Leu-Tyr-Leu-|-Tyr-Trp, in which cleavage of the -Tyr-|-Leu- and -Tyr-|-Trp bonds also occurs).</text>
        <dbReference type="EC" id="3.4.21.92"/>
    </reaction>
</comment>
<evidence type="ECO:0000256" key="3">
    <source>
        <dbReference type="ARBA" id="ARBA00022670"/>
    </source>
</evidence>
<name>A0A3E1YHR9_9BACT</name>
<dbReference type="SUPFAM" id="SSF52096">
    <property type="entry name" value="ClpP/crotonase"/>
    <property type="match status" value="1"/>
</dbReference>
<protein>
    <recommendedName>
        <fullName evidence="6 7">ATP-dependent Clp protease proteolytic subunit</fullName>
        <ecNumber evidence="6">3.4.21.92</ecNumber>
    </recommendedName>
    <alternativeName>
        <fullName evidence="6">Endopeptidase Clp</fullName>
    </alternativeName>
</protein>
<proteinExistence type="inferred from homology"/>
<dbReference type="GO" id="GO:0004252">
    <property type="term" value="F:serine-type endopeptidase activity"/>
    <property type="evidence" value="ECO:0007669"/>
    <property type="project" value="UniProtKB-UniRule"/>
</dbReference>
<dbReference type="RefSeq" id="WP_116974113.1">
    <property type="nucleotide sequence ID" value="NZ_QPMM01000001.1"/>
</dbReference>
<keyword evidence="3 6" id="KW-0645">Protease</keyword>
<evidence type="ECO:0000313" key="8">
    <source>
        <dbReference type="EMBL" id="RFS26921.1"/>
    </source>
</evidence>
<evidence type="ECO:0000256" key="4">
    <source>
        <dbReference type="ARBA" id="ARBA00022801"/>
    </source>
</evidence>
<sequence length="205" mass="22223">MAFIIPTVIDGDSRGAFDIYSLLLKERIIFLGTAIDDQVANLIVAQLLYLDAENHRPINMYINSPGGVIYSGLAIYDTIKMLKSKVFTIAVGFTGSMGTVVLAGGEKGNRYALPNATIHMHPAGGGAKGYTEDIRIAFNEQQRLQHKTYQIIAAGAGKTMEEIAKAFNNDHFMSAEEAKEFGLIDEVLNSDAIIPPLISTALSKN</sequence>
<keyword evidence="2 6" id="KW-0963">Cytoplasm</keyword>
<dbReference type="InterPro" id="IPR023562">
    <property type="entry name" value="ClpP/TepA"/>
</dbReference>
<comment type="function">
    <text evidence="6">Cleaves peptides in various proteins in a process that requires ATP hydrolysis. Has a chymotrypsin-like activity. Plays a major role in the degradation of misfolded proteins.</text>
</comment>
<dbReference type="PANTHER" id="PTHR10381:SF70">
    <property type="entry name" value="ATP-DEPENDENT CLP PROTEASE PROTEOLYTIC SUBUNIT"/>
    <property type="match status" value="1"/>
</dbReference>
<dbReference type="OrthoDB" id="9802800at2"/>
<dbReference type="InterPro" id="IPR029045">
    <property type="entry name" value="ClpP/crotonase-like_dom_sf"/>
</dbReference>
<dbReference type="PANTHER" id="PTHR10381">
    <property type="entry name" value="ATP-DEPENDENT CLP PROTEASE PROTEOLYTIC SUBUNIT"/>
    <property type="match status" value="1"/>
</dbReference>
<keyword evidence="9" id="KW-1185">Reference proteome</keyword>
<dbReference type="EC" id="3.4.21.92" evidence="6"/>
<dbReference type="PRINTS" id="PR00127">
    <property type="entry name" value="CLPPROTEASEP"/>
</dbReference>
<evidence type="ECO:0000313" key="9">
    <source>
        <dbReference type="Proteomes" id="UP000260644"/>
    </source>
</evidence>
<evidence type="ECO:0000256" key="2">
    <source>
        <dbReference type="ARBA" id="ARBA00022490"/>
    </source>
</evidence>
<dbReference type="GO" id="GO:0006515">
    <property type="term" value="P:protein quality control for misfolded or incompletely synthesized proteins"/>
    <property type="evidence" value="ECO:0007669"/>
    <property type="project" value="TreeGrafter"/>
</dbReference>
<comment type="subcellular location">
    <subcellularLocation>
        <location evidence="6">Cytoplasm</location>
    </subcellularLocation>
</comment>
<dbReference type="GO" id="GO:0005737">
    <property type="term" value="C:cytoplasm"/>
    <property type="evidence" value="ECO:0007669"/>
    <property type="project" value="UniProtKB-SubCell"/>
</dbReference>
<organism evidence="8 9">
    <name type="scientific">Chitinophaga silvatica</name>
    <dbReference type="NCBI Taxonomy" id="2282649"/>
    <lineage>
        <taxon>Bacteria</taxon>
        <taxon>Pseudomonadati</taxon>
        <taxon>Bacteroidota</taxon>
        <taxon>Chitinophagia</taxon>
        <taxon>Chitinophagales</taxon>
        <taxon>Chitinophagaceae</taxon>
        <taxon>Chitinophaga</taxon>
    </lineage>
</organism>
<dbReference type="InterPro" id="IPR001907">
    <property type="entry name" value="ClpP"/>
</dbReference>
<keyword evidence="4 6" id="KW-0378">Hydrolase</keyword>
<dbReference type="Gene3D" id="3.90.226.10">
    <property type="entry name" value="2-enoyl-CoA Hydratase, Chain A, domain 1"/>
    <property type="match status" value="1"/>
</dbReference>
<dbReference type="AlphaFoldDB" id="A0A3E1YHR9"/>
<dbReference type="EMBL" id="QPMM01000001">
    <property type="protein sequence ID" value="RFS26921.1"/>
    <property type="molecule type" value="Genomic_DNA"/>
</dbReference>
<dbReference type="Pfam" id="PF00574">
    <property type="entry name" value="CLP_protease"/>
    <property type="match status" value="1"/>
</dbReference>
<keyword evidence="5 6" id="KW-0720">Serine protease</keyword>
<comment type="caution">
    <text evidence="8">The sequence shown here is derived from an EMBL/GenBank/DDBJ whole genome shotgun (WGS) entry which is preliminary data.</text>
</comment>
<reference evidence="8 9" key="1">
    <citation type="submission" date="2018-07" db="EMBL/GenBank/DDBJ databases">
        <title>Chitinophaga K2CV101002-2 sp. nov., isolated from a monsoon evergreen broad-leaved forest soil.</title>
        <authorList>
            <person name="Lv Y."/>
        </authorList>
    </citation>
    <scope>NUCLEOTIDE SEQUENCE [LARGE SCALE GENOMIC DNA]</scope>
    <source>
        <strain evidence="8 9">GDMCC 1.1288</strain>
    </source>
</reference>
<feature type="active site" description="Nucleophile" evidence="6">
    <location>
        <position position="96"/>
    </location>
</feature>
<evidence type="ECO:0000256" key="6">
    <source>
        <dbReference type="HAMAP-Rule" id="MF_00444"/>
    </source>
</evidence>